<organism evidence="3 4">
    <name type="scientific">Cellulophaga geojensis KL-A</name>
    <dbReference type="NCBI Taxonomy" id="1328323"/>
    <lineage>
        <taxon>Bacteria</taxon>
        <taxon>Pseudomonadati</taxon>
        <taxon>Bacteroidota</taxon>
        <taxon>Flavobacteriia</taxon>
        <taxon>Flavobacteriales</taxon>
        <taxon>Flavobacteriaceae</taxon>
        <taxon>Cellulophaga</taxon>
    </lineage>
</organism>
<keyword evidence="1" id="KW-0472">Membrane</keyword>
<feature type="domain" description="Phosphatidic acid phosphatase type 2/haloperoxidase" evidence="2">
    <location>
        <begin position="11"/>
        <end position="83"/>
    </location>
</feature>
<evidence type="ECO:0000313" key="4">
    <source>
        <dbReference type="Proteomes" id="UP000019275"/>
    </source>
</evidence>
<dbReference type="Pfam" id="PF01569">
    <property type="entry name" value="PAP2"/>
    <property type="match status" value="1"/>
</dbReference>
<evidence type="ECO:0000313" key="3">
    <source>
        <dbReference type="EMBL" id="EWH14686.1"/>
    </source>
</evidence>
<keyword evidence="4" id="KW-1185">Reference proteome</keyword>
<dbReference type="InterPro" id="IPR036938">
    <property type="entry name" value="PAP2/HPO_sf"/>
</dbReference>
<gene>
    <name evidence="3" type="ORF">KLA_02622</name>
</gene>
<keyword evidence="1" id="KW-0812">Transmembrane</keyword>
<reference evidence="3 4" key="1">
    <citation type="journal article" date="2014" name="Genome Announc.">
        <title>Draft Genome Sequence of the Carrageenan-Degrading Bacterium Cellulophaga sp. Strain KL-A, Isolated from Decaying Marine Algae.</title>
        <authorList>
            <person name="Shan D."/>
            <person name="Ying J."/>
            <person name="Li X."/>
            <person name="Gao Z."/>
            <person name="Wei G."/>
            <person name="Shao Z."/>
        </authorList>
    </citation>
    <scope>NUCLEOTIDE SEQUENCE [LARGE SCALE GENOMIC DNA]</scope>
    <source>
        <strain evidence="3 4">KL-A</strain>
    </source>
</reference>
<dbReference type="Gene3D" id="1.20.144.10">
    <property type="entry name" value="Phosphatidic acid phosphatase type 2/haloperoxidase"/>
    <property type="match status" value="1"/>
</dbReference>
<sequence length="117" mass="13119">MKARPKGEEDLQSFPSGHTSFAFTNAGVLYQEFKDSSPYLAYSGYALATATGGLRIANNSHWFSDVIVSAGIGILVTELVYLFDPIIKWNPFKKVKGINLYPKIDKNHYGVYFKKTF</sequence>
<evidence type="ECO:0000259" key="2">
    <source>
        <dbReference type="Pfam" id="PF01569"/>
    </source>
</evidence>
<name>A0ABN0RRW9_9FLAO</name>
<dbReference type="InterPro" id="IPR000326">
    <property type="entry name" value="PAP2/HPO"/>
</dbReference>
<accession>A0ABN0RRW9</accession>
<comment type="caution">
    <text evidence="3">The sequence shown here is derived from an EMBL/GenBank/DDBJ whole genome shotgun (WGS) entry which is preliminary data.</text>
</comment>
<dbReference type="Proteomes" id="UP000019275">
    <property type="component" value="Unassembled WGS sequence"/>
</dbReference>
<keyword evidence="1" id="KW-1133">Transmembrane helix</keyword>
<evidence type="ECO:0000256" key="1">
    <source>
        <dbReference type="SAM" id="Phobius"/>
    </source>
</evidence>
<proteinExistence type="predicted"/>
<protein>
    <submittedName>
        <fullName evidence="3">Phosphoesterase pa-phosphatase related protein</fullName>
    </submittedName>
</protein>
<dbReference type="EMBL" id="ARZX01000002">
    <property type="protein sequence ID" value="EWH14686.1"/>
    <property type="molecule type" value="Genomic_DNA"/>
</dbReference>
<dbReference type="RefSeq" id="WP_161633450.1">
    <property type="nucleotide sequence ID" value="NZ_ARZX01000002.1"/>
</dbReference>
<dbReference type="SUPFAM" id="SSF48317">
    <property type="entry name" value="Acid phosphatase/Vanadium-dependent haloperoxidase"/>
    <property type="match status" value="1"/>
</dbReference>
<feature type="transmembrane region" description="Helical" evidence="1">
    <location>
        <begin position="62"/>
        <end position="83"/>
    </location>
</feature>